<reference evidence="1 2" key="1">
    <citation type="journal article" date="2019" name="Sci. Rep.">
        <title>Orb-weaving spider Araneus ventricosus genome elucidates the spidroin gene catalogue.</title>
        <authorList>
            <person name="Kono N."/>
            <person name="Nakamura H."/>
            <person name="Ohtoshi R."/>
            <person name="Moran D.A.P."/>
            <person name="Shinohara A."/>
            <person name="Yoshida Y."/>
            <person name="Fujiwara M."/>
            <person name="Mori M."/>
            <person name="Tomita M."/>
            <person name="Arakawa K."/>
        </authorList>
    </citation>
    <scope>NUCLEOTIDE SEQUENCE [LARGE SCALE GENOMIC DNA]</scope>
</reference>
<dbReference type="EMBL" id="BGPR01049916">
    <property type="protein sequence ID" value="GBO26919.1"/>
    <property type="molecule type" value="Genomic_DNA"/>
</dbReference>
<dbReference type="Proteomes" id="UP000499080">
    <property type="component" value="Unassembled WGS sequence"/>
</dbReference>
<comment type="caution">
    <text evidence="1">The sequence shown here is derived from an EMBL/GenBank/DDBJ whole genome shotgun (WGS) entry which is preliminary data.</text>
</comment>
<dbReference type="AlphaFoldDB" id="A0A4Y2VP53"/>
<organism evidence="1 2">
    <name type="scientific">Araneus ventricosus</name>
    <name type="common">Orbweaver spider</name>
    <name type="synonym">Epeira ventricosa</name>
    <dbReference type="NCBI Taxonomy" id="182803"/>
    <lineage>
        <taxon>Eukaryota</taxon>
        <taxon>Metazoa</taxon>
        <taxon>Ecdysozoa</taxon>
        <taxon>Arthropoda</taxon>
        <taxon>Chelicerata</taxon>
        <taxon>Arachnida</taxon>
        <taxon>Araneae</taxon>
        <taxon>Araneomorphae</taxon>
        <taxon>Entelegynae</taxon>
        <taxon>Araneoidea</taxon>
        <taxon>Araneidae</taxon>
        <taxon>Araneus</taxon>
    </lineage>
</organism>
<accession>A0A4Y2VP53</accession>
<protein>
    <recommendedName>
        <fullName evidence="3">Reverse transcriptase zinc-binding domain-containing protein</fullName>
    </recommendedName>
</protein>
<proteinExistence type="predicted"/>
<sequence>MAATEEEINFKFGKSRQQIENRENKLILEKWQYRWSHSEKGIWTREFFPKVDTKRIKGNFYVNQVYSGHGVFPAHQARFFGKSDTCICGREQGTVAHVMKTCDKWNKVRNNWPGGWDELIIQQIMSFSKCRRDVAKILEELLTCVLEEQ</sequence>
<name>A0A4Y2VP53_ARAVE</name>
<dbReference type="OrthoDB" id="6780957at2759"/>
<gene>
    <name evidence="1" type="ORF">AVEN_67139_1</name>
</gene>
<evidence type="ECO:0000313" key="1">
    <source>
        <dbReference type="EMBL" id="GBO26919.1"/>
    </source>
</evidence>
<evidence type="ECO:0008006" key="3">
    <source>
        <dbReference type="Google" id="ProtNLM"/>
    </source>
</evidence>
<keyword evidence="2" id="KW-1185">Reference proteome</keyword>
<evidence type="ECO:0000313" key="2">
    <source>
        <dbReference type="Proteomes" id="UP000499080"/>
    </source>
</evidence>